<dbReference type="EMBL" id="JAVRHO010000016">
    <property type="protein sequence ID" value="MDT0647384.1"/>
    <property type="molecule type" value="Genomic_DNA"/>
</dbReference>
<protein>
    <submittedName>
        <fullName evidence="3">Phosphatase PAP2 family protein</fullName>
    </submittedName>
</protein>
<dbReference type="InterPro" id="IPR036938">
    <property type="entry name" value="PAP2/HPO_sf"/>
</dbReference>
<keyword evidence="4" id="KW-1185">Reference proteome</keyword>
<dbReference type="RefSeq" id="WP_311495493.1">
    <property type="nucleotide sequence ID" value="NZ_JAVRHO010000016.1"/>
</dbReference>
<accession>A0ABU3CM17</accession>
<evidence type="ECO:0000313" key="3">
    <source>
        <dbReference type="EMBL" id="MDT0647384.1"/>
    </source>
</evidence>
<dbReference type="SMART" id="SM00014">
    <property type="entry name" value="acidPPc"/>
    <property type="match status" value="1"/>
</dbReference>
<name>A0ABU3CM17_9FLAO</name>
<feature type="chain" id="PRO_5045920965" evidence="1">
    <location>
        <begin position="24"/>
        <end position="285"/>
    </location>
</feature>
<comment type="caution">
    <text evidence="3">The sequence shown here is derived from an EMBL/GenBank/DDBJ whole genome shotgun (WGS) entry which is preliminary data.</text>
</comment>
<evidence type="ECO:0000313" key="4">
    <source>
        <dbReference type="Proteomes" id="UP001245285"/>
    </source>
</evidence>
<evidence type="ECO:0000259" key="2">
    <source>
        <dbReference type="SMART" id="SM00014"/>
    </source>
</evidence>
<dbReference type="Gene3D" id="1.20.144.10">
    <property type="entry name" value="Phosphatidic acid phosphatase type 2/haloperoxidase"/>
    <property type="match status" value="1"/>
</dbReference>
<feature type="domain" description="Phosphatidic acid phosphatase type 2/haloperoxidase" evidence="2">
    <location>
        <begin position="136"/>
        <end position="249"/>
    </location>
</feature>
<feature type="signal peptide" evidence="1">
    <location>
        <begin position="1"/>
        <end position="23"/>
    </location>
</feature>
<reference evidence="3 4" key="1">
    <citation type="submission" date="2023-09" db="EMBL/GenBank/DDBJ databases">
        <authorList>
            <person name="Rey-Velasco X."/>
        </authorList>
    </citation>
    <scope>NUCLEOTIDE SEQUENCE [LARGE SCALE GENOMIC DNA]</scope>
    <source>
        <strain evidence="3 4">F260</strain>
    </source>
</reference>
<dbReference type="Pfam" id="PF01569">
    <property type="entry name" value="PAP2"/>
    <property type="match status" value="1"/>
</dbReference>
<dbReference type="InterPro" id="IPR000326">
    <property type="entry name" value="PAP2/HPO"/>
</dbReference>
<proteinExistence type="predicted"/>
<sequence length="285" mass="31484">MKFSYTSKLAFLALLLFSFCTKAQQIETPKDSLPTTWELLKYDGVSAFGGLKTTYTQPLKWQKDDFITAGAIVAGTAVLYIFDEETTEWFRGQKDDIPGIVRDFGWYYGSPQNNYAINGAVYLYGLFTKNEKLRRTGVLMISAASAAGLIQTISKTALGRARPGANEGKGSFEPFSKEGTYHSFPSGHTILSFTTAYALSKQFDNMFAKAGIWGVGLIAPVSRLWSGAHWFTDVALSLALSVVVVDTIDNYLNSDRNYKTKDPDKLNISWDFKVSLGRVGLVGSF</sequence>
<dbReference type="Proteomes" id="UP001245285">
    <property type="component" value="Unassembled WGS sequence"/>
</dbReference>
<dbReference type="CDD" id="cd01610">
    <property type="entry name" value="PAP2_like"/>
    <property type="match status" value="1"/>
</dbReference>
<keyword evidence="1" id="KW-0732">Signal</keyword>
<gene>
    <name evidence="3" type="ORF">RM545_11845</name>
</gene>
<dbReference type="SUPFAM" id="SSF48317">
    <property type="entry name" value="Acid phosphatase/Vanadium-dependent haloperoxidase"/>
    <property type="match status" value="1"/>
</dbReference>
<organism evidence="3 4">
    <name type="scientific">Autumnicola lenta</name>
    <dbReference type="NCBI Taxonomy" id="3075593"/>
    <lineage>
        <taxon>Bacteria</taxon>
        <taxon>Pseudomonadati</taxon>
        <taxon>Bacteroidota</taxon>
        <taxon>Flavobacteriia</taxon>
        <taxon>Flavobacteriales</taxon>
        <taxon>Flavobacteriaceae</taxon>
        <taxon>Autumnicola</taxon>
    </lineage>
</organism>
<evidence type="ECO:0000256" key="1">
    <source>
        <dbReference type="SAM" id="SignalP"/>
    </source>
</evidence>